<dbReference type="EMBL" id="CP119878">
    <property type="protein sequence ID" value="WFD34804.1"/>
    <property type="molecule type" value="Genomic_DNA"/>
</dbReference>
<dbReference type="PANTHER" id="PTHR28006">
    <property type="entry name" value="MONOPOLIN COMPLEX SUBUNIT CSM1"/>
    <property type="match status" value="1"/>
</dbReference>
<dbReference type="Pfam" id="PF12539">
    <property type="entry name" value="Csm1"/>
    <property type="match status" value="1"/>
</dbReference>
<evidence type="ECO:0000313" key="3">
    <source>
        <dbReference type="EMBL" id="WFD34804.1"/>
    </source>
</evidence>
<dbReference type="InterPro" id="IPR038608">
    <property type="entry name" value="Csm1/Pcs1_C_sf"/>
</dbReference>
<dbReference type="Proteomes" id="UP001219933">
    <property type="component" value="Chromosome 2"/>
</dbReference>
<feature type="region of interest" description="Disordered" evidence="1">
    <location>
        <begin position="130"/>
        <end position="166"/>
    </location>
</feature>
<dbReference type="Gene3D" id="3.90.1150.80">
    <property type="match status" value="1"/>
</dbReference>
<dbReference type="GO" id="GO:0034506">
    <property type="term" value="C:chromosome, centromeric core domain"/>
    <property type="evidence" value="ECO:0007669"/>
    <property type="project" value="TreeGrafter"/>
</dbReference>
<dbReference type="GO" id="GO:0033551">
    <property type="term" value="C:monopolin complex"/>
    <property type="evidence" value="ECO:0007669"/>
    <property type="project" value="InterPro"/>
</dbReference>
<sequence>MPFGIKTGRRGRPPKDRAYESAETPSKLRRVDDGSIPTSDSVAQTAEELEAELRELRAQYEQDVEERVAQALRERDAIQSQFDRLKELRVTQSEKTLLEWKRASETRHRHALESIASWKNRAEHAEKRLREFERDPDSKPRASHHDTEVDRHNPSHKQSKASPDADAVKRIYEDLTGFVVTETEIVDEEQSLRRFRIAFSGAGYNGSYILTDLHFSLEESHAEEESGKVREDLVYIPHIDEQRDAALLASENMPDHFLEQIRFERNVATKFLAALHKSLKKM</sequence>
<organism evidence="3 4">
    <name type="scientific">Malassezia cuniculi</name>
    <dbReference type="NCBI Taxonomy" id="948313"/>
    <lineage>
        <taxon>Eukaryota</taxon>
        <taxon>Fungi</taxon>
        <taxon>Dikarya</taxon>
        <taxon>Basidiomycota</taxon>
        <taxon>Ustilaginomycotina</taxon>
        <taxon>Malasseziomycetes</taxon>
        <taxon>Malasseziales</taxon>
        <taxon>Malasseziaceae</taxon>
        <taxon>Malassezia</taxon>
    </lineage>
</organism>
<evidence type="ECO:0000313" key="4">
    <source>
        <dbReference type="Proteomes" id="UP001219933"/>
    </source>
</evidence>
<keyword evidence="4" id="KW-1185">Reference proteome</keyword>
<dbReference type="CDD" id="cd23787">
    <property type="entry name" value="RWD_CSM1"/>
    <property type="match status" value="1"/>
</dbReference>
<accession>A0AAF0EUH9</accession>
<dbReference type="AlphaFoldDB" id="A0AAF0EUH9"/>
<evidence type="ECO:0000256" key="1">
    <source>
        <dbReference type="SAM" id="MobiDB-lite"/>
    </source>
</evidence>
<dbReference type="GO" id="GO:0005730">
    <property type="term" value="C:nucleolus"/>
    <property type="evidence" value="ECO:0007669"/>
    <property type="project" value="TreeGrafter"/>
</dbReference>
<dbReference type="InterPro" id="IPR020981">
    <property type="entry name" value="Csm1/Pcs1_C"/>
</dbReference>
<dbReference type="GO" id="GO:0051315">
    <property type="term" value="P:attachment of mitotic spindle microtubules to kinetochore"/>
    <property type="evidence" value="ECO:0007669"/>
    <property type="project" value="TreeGrafter"/>
</dbReference>
<protein>
    <recommendedName>
        <fullName evidence="2">Monopolin complex subunit Csm1/Pcs1 C-terminal domain-containing protein</fullName>
    </recommendedName>
</protein>
<proteinExistence type="predicted"/>
<feature type="compositionally biased region" description="Basic and acidic residues" evidence="1">
    <location>
        <begin position="130"/>
        <end position="153"/>
    </location>
</feature>
<reference evidence="3" key="1">
    <citation type="submission" date="2023-03" db="EMBL/GenBank/DDBJ databases">
        <title>Mating type loci evolution in Malassezia.</title>
        <authorList>
            <person name="Coelho M.A."/>
        </authorList>
    </citation>
    <scope>NUCLEOTIDE SEQUENCE</scope>
    <source>
        <strain evidence="3">CBS 11721</strain>
    </source>
</reference>
<dbReference type="PANTHER" id="PTHR28006:SF1">
    <property type="entry name" value="MONOPOLIN COMPLEX SUBUNIT CSM1"/>
    <property type="match status" value="1"/>
</dbReference>
<dbReference type="GO" id="GO:0072686">
    <property type="term" value="C:mitotic spindle"/>
    <property type="evidence" value="ECO:0007669"/>
    <property type="project" value="TreeGrafter"/>
</dbReference>
<feature type="region of interest" description="Disordered" evidence="1">
    <location>
        <begin position="1"/>
        <end position="41"/>
    </location>
</feature>
<dbReference type="GO" id="GO:0045144">
    <property type="term" value="P:meiotic sister chromatid segregation"/>
    <property type="evidence" value="ECO:0007669"/>
    <property type="project" value="TreeGrafter"/>
</dbReference>
<evidence type="ECO:0000259" key="2">
    <source>
        <dbReference type="Pfam" id="PF12539"/>
    </source>
</evidence>
<dbReference type="GO" id="GO:1990644">
    <property type="term" value="F:microtubule site clamp"/>
    <property type="evidence" value="ECO:0007669"/>
    <property type="project" value="TreeGrafter"/>
</dbReference>
<name>A0AAF0EUH9_9BASI</name>
<feature type="domain" description="Monopolin complex subunit Csm1/Pcs1 C-terminal" evidence="2">
    <location>
        <begin position="168"/>
        <end position="266"/>
    </location>
</feature>
<gene>
    <name evidence="3" type="ORF">MCUN1_001648</name>
</gene>
<dbReference type="InterPro" id="IPR040349">
    <property type="entry name" value="Csm1/Pcs1"/>
</dbReference>